<dbReference type="Pfam" id="PF22566">
    <property type="entry name" value="UBA_8"/>
    <property type="match status" value="1"/>
</dbReference>
<dbReference type="AlphaFoldDB" id="G3H6R0"/>
<gene>
    <name evidence="2" type="ORF">I79_006028</name>
</gene>
<feature type="domain" description="UBA-like" evidence="1">
    <location>
        <begin position="1"/>
        <end position="41"/>
    </location>
</feature>
<dbReference type="PANTHER" id="PTHR31993">
    <property type="entry name" value="UBA-LIKE DOMAIN-CONTAINING PROTEIN 2"/>
    <property type="match status" value="1"/>
</dbReference>
<dbReference type="InParanoid" id="G3H6R0"/>
<evidence type="ECO:0000313" key="3">
    <source>
        <dbReference type="Proteomes" id="UP000001075"/>
    </source>
</evidence>
<dbReference type="InterPro" id="IPR054109">
    <property type="entry name" value="UBA_8"/>
</dbReference>
<protein>
    <submittedName>
        <fullName evidence="2">Protein FAM100A</fullName>
    </submittedName>
</protein>
<name>G3H6R0_CRIGR</name>
<dbReference type="Gene3D" id="1.10.8.10">
    <property type="entry name" value="DNA helicase RuvA subunit, C-terminal domain"/>
    <property type="match status" value="1"/>
</dbReference>
<evidence type="ECO:0000313" key="2">
    <source>
        <dbReference type="EMBL" id="EGV92648.1"/>
    </source>
</evidence>
<proteinExistence type="predicted"/>
<reference evidence="3" key="1">
    <citation type="journal article" date="2011" name="Nat. Biotechnol.">
        <title>The genomic sequence of the Chinese hamster ovary (CHO)-K1 cell line.</title>
        <authorList>
            <person name="Xu X."/>
            <person name="Nagarajan H."/>
            <person name="Lewis N.E."/>
            <person name="Pan S."/>
            <person name="Cai Z."/>
            <person name="Liu X."/>
            <person name="Chen W."/>
            <person name="Xie M."/>
            <person name="Wang W."/>
            <person name="Hammond S."/>
            <person name="Andersen M.R."/>
            <person name="Neff N."/>
            <person name="Passarelli B."/>
            <person name="Koh W."/>
            <person name="Fan H.C."/>
            <person name="Wang J."/>
            <person name="Gui Y."/>
            <person name="Lee K.H."/>
            <person name="Betenbaugh M.J."/>
            <person name="Quake S.R."/>
            <person name="Famili I."/>
            <person name="Palsson B.O."/>
            <person name="Wang J."/>
        </authorList>
    </citation>
    <scope>NUCLEOTIDE SEQUENCE [LARGE SCALE GENOMIC DNA]</scope>
    <source>
        <strain evidence="3">CHO K1 cell line</strain>
    </source>
</reference>
<dbReference type="EMBL" id="JH000179">
    <property type="protein sequence ID" value="EGV92648.1"/>
    <property type="molecule type" value="Genomic_DNA"/>
</dbReference>
<accession>G3H6R0</accession>
<dbReference type="InterPro" id="IPR039310">
    <property type="entry name" value="UBALD1/2"/>
</dbReference>
<dbReference type="PANTHER" id="PTHR31993:SF5">
    <property type="entry name" value="UBA-LIKE DOMAIN-CONTAINING PROTEIN 1"/>
    <property type="match status" value="1"/>
</dbReference>
<organism evidence="2 3">
    <name type="scientific">Cricetulus griseus</name>
    <name type="common">Chinese hamster</name>
    <name type="synonym">Cricetulus barabensis griseus</name>
    <dbReference type="NCBI Taxonomy" id="10029"/>
    <lineage>
        <taxon>Eukaryota</taxon>
        <taxon>Metazoa</taxon>
        <taxon>Chordata</taxon>
        <taxon>Craniata</taxon>
        <taxon>Vertebrata</taxon>
        <taxon>Euteleostomi</taxon>
        <taxon>Mammalia</taxon>
        <taxon>Eutheria</taxon>
        <taxon>Euarchontoglires</taxon>
        <taxon>Glires</taxon>
        <taxon>Rodentia</taxon>
        <taxon>Myomorpha</taxon>
        <taxon>Muroidea</taxon>
        <taxon>Cricetidae</taxon>
        <taxon>Cricetinae</taxon>
        <taxon>Cricetulus</taxon>
    </lineage>
</organism>
<dbReference type="Proteomes" id="UP000001075">
    <property type="component" value="Unassembled WGS sequence"/>
</dbReference>
<sequence>MINQFMLKAGFVADQAKQLLQAAHWQFKKALSACFQDTNIPYSHHYQRMCTPANTPATAPKTSLMPSSYSLVSRHLKASMVLAALALIWPHRTPFTSFRLLPMAPQQATSEPRANTAMEAER</sequence>
<evidence type="ECO:0000259" key="1">
    <source>
        <dbReference type="Pfam" id="PF22566"/>
    </source>
</evidence>